<comment type="caution">
    <text evidence="1">The sequence shown here is derived from an EMBL/GenBank/DDBJ whole genome shotgun (WGS) entry which is preliminary data.</text>
</comment>
<proteinExistence type="predicted"/>
<organism evidence="1 2">
    <name type="scientific">Candidatus Desulfacyla euxinica</name>
    <dbReference type="NCBI Taxonomy" id="2841693"/>
    <lineage>
        <taxon>Bacteria</taxon>
        <taxon>Deltaproteobacteria</taxon>
        <taxon>Candidatus Desulfacyla</taxon>
    </lineage>
</organism>
<reference evidence="1 2" key="1">
    <citation type="submission" date="2020-08" db="EMBL/GenBank/DDBJ databases">
        <title>Bridging the membrane lipid divide: bacteria of the FCB group superphylum have the potential to synthesize archaeal ether lipids.</title>
        <authorList>
            <person name="Villanueva L."/>
            <person name="Von Meijenfeldt F.A.B."/>
            <person name="Westbye A.B."/>
            <person name="Yadav S."/>
            <person name="Hopmans E.C."/>
            <person name="Dutilh B.E."/>
            <person name="Sinninghe Damste J.S."/>
        </authorList>
    </citation>
    <scope>NUCLEOTIDE SEQUENCE [LARGE SCALE GENOMIC DNA]</scope>
    <source>
        <strain evidence="1">NIOZ-UU27</strain>
    </source>
</reference>
<dbReference type="PANTHER" id="PTHR35866:SF1">
    <property type="entry name" value="YKGJ FAMILY CYSTEINE CLUSTER PROTEIN"/>
    <property type="match status" value="1"/>
</dbReference>
<gene>
    <name evidence="1" type="ORF">H8E19_04725</name>
</gene>
<protein>
    <submittedName>
        <fullName evidence="1">YkgJ family cysteine cluster protein</fullName>
    </submittedName>
</protein>
<dbReference type="Proteomes" id="UP000650524">
    <property type="component" value="Unassembled WGS sequence"/>
</dbReference>
<dbReference type="AlphaFoldDB" id="A0A8J6MXJ9"/>
<dbReference type="InterPro" id="IPR005358">
    <property type="entry name" value="Puta_zinc/iron-chelating_dom"/>
</dbReference>
<dbReference type="EMBL" id="JACNJD010000154">
    <property type="protein sequence ID" value="MBC8176689.1"/>
    <property type="molecule type" value="Genomic_DNA"/>
</dbReference>
<evidence type="ECO:0000313" key="2">
    <source>
        <dbReference type="Proteomes" id="UP000650524"/>
    </source>
</evidence>
<evidence type="ECO:0000313" key="1">
    <source>
        <dbReference type="EMBL" id="MBC8176689.1"/>
    </source>
</evidence>
<name>A0A8J6MXJ9_9DELT</name>
<accession>A0A8J6MXJ9</accession>
<sequence length="125" mass="14590">MKAFECKMCGDCCYGEGGIFMNEEEQKRIAVFLEISADDFLSRFCEERNGIIYVRTGEDNFCIFYQRGKGCAIHPVKPGRCSLWPYYNANINDEETWDMAKWACRGINRECSFEEFVRQSETGER</sequence>
<dbReference type="PANTHER" id="PTHR35866">
    <property type="entry name" value="PUTATIVE-RELATED"/>
    <property type="match status" value="1"/>
</dbReference>
<dbReference type="Pfam" id="PF03692">
    <property type="entry name" value="CxxCxxCC"/>
    <property type="match status" value="1"/>
</dbReference>